<proteinExistence type="predicted"/>
<dbReference type="MGI" id="MGI:1933548">
    <property type="gene designation" value="Actl6b"/>
</dbReference>
<dbReference type="Proteomes" id="UP000000589">
    <property type="component" value="Chromosome 5"/>
</dbReference>
<reference evidence="2" key="4">
    <citation type="submission" date="2025-09" db="UniProtKB">
        <authorList>
            <consortium name="Ensembl"/>
        </authorList>
    </citation>
    <scope>IDENTIFICATION</scope>
    <source>
        <strain evidence="2">C57BL/6J</strain>
    </source>
</reference>
<dbReference type="ExpressionAtlas" id="A0A0G2JGU5">
    <property type="expression patterns" value="baseline and differential"/>
</dbReference>
<keyword evidence="4" id="KW-1185">Reference proteome</keyword>
<evidence type="ECO:0000256" key="1">
    <source>
        <dbReference type="SAM" id="MobiDB-lite"/>
    </source>
</evidence>
<sequence>MSGGVYGGVEHSGQAGEADGADVRAVQHSCLLLMQDGRAHSLCKWTLHRPGAGQWGHPHYSHPSP</sequence>
<accession>A0A0G2JGU5</accession>
<dbReference type="VEuPathDB" id="HostDB:ENSMUSG00000029712"/>
<dbReference type="Bgee" id="ENSMUSG00000029712">
    <property type="expression patterns" value="Expressed in embryonic brain and 108 other cell types or tissues"/>
</dbReference>
<dbReference type="AGR" id="MGI:1933548"/>
<dbReference type="GeneTree" id="ENSGT00940000160860"/>
<reference evidence="2 4" key="1">
    <citation type="journal article" date="2009" name="PLoS Biol.">
        <title>Lineage-specific biology revealed by a finished genome assembly of the mouse.</title>
        <authorList>
            <consortium name="Mouse Genome Sequencing Consortium"/>
            <person name="Church D.M."/>
            <person name="Goodstadt L."/>
            <person name="Hillier L.W."/>
            <person name="Zody M.C."/>
            <person name="Goldstein S."/>
            <person name="She X."/>
            <person name="Bult C.J."/>
            <person name="Agarwala R."/>
            <person name="Cherry J.L."/>
            <person name="DiCuccio M."/>
            <person name="Hlavina W."/>
            <person name="Kapustin Y."/>
            <person name="Meric P."/>
            <person name="Maglott D."/>
            <person name="Birtle Z."/>
            <person name="Marques A.C."/>
            <person name="Graves T."/>
            <person name="Zhou S."/>
            <person name="Teague B."/>
            <person name="Potamousis K."/>
            <person name="Churas C."/>
            <person name="Place M."/>
            <person name="Herschleb J."/>
            <person name="Runnheim R."/>
            <person name="Forrest D."/>
            <person name="Amos-Landgraf J."/>
            <person name="Schwartz D.C."/>
            <person name="Cheng Z."/>
            <person name="Lindblad-Toh K."/>
            <person name="Eichler E.E."/>
            <person name="Ponting C.P."/>
        </authorList>
    </citation>
    <scope>NUCLEOTIDE SEQUENCE [LARGE SCALE GENOMIC DNA]</scope>
    <source>
        <strain evidence="2 4">C57BL/6J</strain>
    </source>
</reference>
<protein>
    <submittedName>
        <fullName evidence="2">Actin-like 6B</fullName>
    </submittedName>
</protein>
<reference evidence="2" key="3">
    <citation type="submission" date="2025-08" db="UniProtKB">
        <authorList>
            <consortium name="Ensembl"/>
        </authorList>
    </citation>
    <scope>IDENTIFICATION</scope>
    <source>
        <strain evidence="2">C57BL/6J</strain>
    </source>
</reference>
<gene>
    <name evidence="2 3" type="primary">Actl6b</name>
</gene>
<dbReference type="Antibodypedia" id="30798">
    <property type="antibodies" value="201 antibodies from 32 providers"/>
</dbReference>
<organism evidence="2 4">
    <name type="scientific">Mus musculus</name>
    <name type="common">Mouse</name>
    <dbReference type="NCBI Taxonomy" id="10090"/>
    <lineage>
        <taxon>Eukaryota</taxon>
        <taxon>Metazoa</taxon>
        <taxon>Chordata</taxon>
        <taxon>Craniata</taxon>
        <taxon>Vertebrata</taxon>
        <taxon>Euteleostomi</taxon>
        <taxon>Mammalia</taxon>
        <taxon>Eutheria</taxon>
        <taxon>Euarchontoglires</taxon>
        <taxon>Glires</taxon>
        <taxon>Rodentia</taxon>
        <taxon>Myomorpha</taxon>
        <taxon>Muroidea</taxon>
        <taxon>Muridae</taxon>
        <taxon>Murinae</taxon>
        <taxon>Mus</taxon>
        <taxon>Mus</taxon>
    </lineage>
</organism>
<evidence type="ECO:0000313" key="3">
    <source>
        <dbReference type="MGI" id="MGI:1933548"/>
    </source>
</evidence>
<dbReference type="AlphaFoldDB" id="A0A0G2JGU5"/>
<evidence type="ECO:0000313" key="2">
    <source>
        <dbReference type="Ensembl" id="ENSMUSP00000143702.2"/>
    </source>
</evidence>
<reference evidence="2 4" key="2">
    <citation type="journal article" date="2011" name="PLoS Biol.">
        <title>Modernizing reference genome assemblies.</title>
        <authorList>
            <person name="Church D.M."/>
            <person name="Schneider V.A."/>
            <person name="Graves T."/>
            <person name="Auger K."/>
            <person name="Cunningham F."/>
            <person name="Bouk N."/>
            <person name="Chen H.C."/>
            <person name="Agarwala R."/>
            <person name="McLaren W.M."/>
            <person name="Ritchie G.R."/>
            <person name="Albracht D."/>
            <person name="Kremitzki M."/>
            <person name="Rock S."/>
            <person name="Kotkiewicz H."/>
            <person name="Kremitzki C."/>
            <person name="Wollam A."/>
            <person name="Trani L."/>
            <person name="Fulton L."/>
            <person name="Fulton R."/>
            <person name="Matthews L."/>
            <person name="Whitehead S."/>
            <person name="Chow W."/>
            <person name="Torrance J."/>
            <person name="Dunn M."/>
            <person name="Harden G."/>
            <person name="Threadgold G."/>
            <person name="Wood J."/>
            <person name="Collins J."/>
            <person name="Heath P."/>
            <person name="Griffiths G."/>
            <person name="Pelan S."/>
            <person name="Grafham D."/>
            <person name="Eichler E.E."/>
            <person name="Weinstock G."/>
            <person name="Mardis E.R."/>
            <person name="Wilson R.K."/>
            <person name="Howe K."/>
            <person name="Flicek P."/>
            <person name="Hubbard T."/>
        </authorList>
    </citation>
    <scope>NUCLEOTIDE SEQUENCE [LARGE SCALE GENOMIC DNA]</scope>
    <source>
        <strain evidence="2 4">C57BL/6J</strain>
    </source>
</reference>
<name>A0A0G2JGU5_MOUSE</name>
<feature type="region of interest" description="Disordered" evidence="1">
    <location>
        <begin position="1"/>
        <end position="20"/>
    </location>
</feature>
<dbReference type="Ensembl" id="ENSMUST00000198601.2">
    <property type="protein sequence ID" value="ENSMUSP00000143702.2"/>
    <property type="gene ID" value="ENSMUSG00000029712.15"/>
</dbReference>
<evidence type="ECO:0000313" key="4">
    <source>
        <dbReference type="Proteomes" id="UP000000589"/>
    </source>
</evidence>